<dbReference type="EMBL" id="JACDUN010000001">
    <property type="protein sequence ID" value="MBA2858308.1"/>
    <property type="molecule type" value="Genomic_DNA"/>
</dbReference>
<protein>
    <submittedName>
        <fullName evidence="1">Uncharacterized protein</fullName>
    </submittedName>
</protein>
<accession>A0A7J9P6G1</accession>
<evidence type="ECO:0000313" key="1">
    <source>
        <dbReference type="EMBL" id="MBA2858308.1"/>
    </source>
</evidence>
<name>A0A7J9P6G1_METMI</name>
<dbReference type="AlphaFoldDB" id="A0A7J9P6G1"/>
<comment type="caution">
    <text evidence="1">The sequence shown here is derived from an EMBL/GenBank/DDBJ whole genome shotgun (WGS) entry which is preliminary data.</text>
</comment>
<sequence length="83" mass="9432">MRVNVGVYHGPELLEILSFDTCGLAGEPGDRYTKYTINVIDDAMIPALAKKHKIRASDLTVKKLPNEFNGVRIRPWRPKIVKR</sequence>
<reference evidence="1 2" key="1">
    <citation type="submission" date="2020-07" db="EMBL/GenBank/DDBJ databases">
        <title>Genomic Encyclopedia of Type Strains, Phase IV (KMG-V): Genome sequencing to study the core and pangenomes of soil and plant-associated prokaryotes.</title>
        <authorList>
            <person name="Whitman W."/>
        </authorList>
    </citation>
    <scope>NUCLEOTIDE SEQUENCE [LARGE SCALE GENOMIC DNA]</scope>
    <source>
        <strain evidence="1 2">C12</strain>
    </source>
</reference>
<dbReference type="RefSeq" id="WP_181493301.1">
    <property type="nucleotide sequence ID" value="NZ_JACDUN010000001.1"/>
</dbReference>
<organism evidence="1 2">
    <name type="scientific">Methanococcus maripaludis</name>
    <name type="common">Methanococcus deltae</name>
    <dbReference type="NCBI Taxonomy" id="39152"/>
    <lineage>
        <taxon>Archaea</taxon>
        <taxon>Methanobacteriati</taxon>
        <taxon>Methanobacteriota</taxon>
        <taxon>Methanomada group</taxon>
        <taxon>Methanococci</taxon>
        <taxon>Methanococcales</taxon>
        <taxon>Methanococcaceae</taxon>
        <taxon>Methanococcus</taxon>
    </lineage>
</organism>
<evidence type="ECO:0000313" key="2">
    <source>
        <dbReference type="Proteomes" id="UP000558015"/>
    </source>
</evidence>
<gene>
    <name evidence="1" type="ORF">HNP93_001009</name>
</gene>
<proteinExistence type="predicted"/>
<dbReference type="Proteomes" id="UP000558015">
    <property type="component" value="Unassembled WGS sequence"/>
</dbReference>